<gene>
    <name evidence="1" type="ORF">CCY01nite_15230</name>
</gene>
<proteinExistence type="predicted"/>
<evidence type="ECO:0000313" key="2">
    <source>
        <dbReference type="Proteomes" id="UP000321436"/>
    </source>
</evidence>
<sequence>MESLQAHNYGCQELDATNAKDVNGGFLAFSITNVDGKITVGAQLDTNALTSGLPGTGGGGSLPGLGGLGDLLAPVTNLLNGLLGGLGGGLLRL</sequence>
<keyword evidence="2" id="KW-1185">Reference proteome</keyword>
<dbReference type="OrthoDB" id="680955at2"/>
<comment type="caution">
    <text evidence="1">The sequence shown here is derived from an EMBL/GenBank/DDBJ whole genome shotgun (WGS) entry which is preliminary data.</text>
</comment>
<dbReference type="Proteomes" id="UP000321436">
    <property type="component" value="Unassembled WGS sequence"/>
</dbReference>
<accession>A0A512RHS0</accession>
<protein>
    <submittedName>
        <fullName evidence="1">Uncharacterized protein</fullName>
    </submittedName>
</protein>
<reference evidence="1 2" key="1">
    <citation type="submission" date="2019-07" db="EMBL/GenBank/DDBJ databases">
        <title>Whole genome shotgun sequence of Chitinophaga cymbidii NBRC 109752.</title>
        <authorList>
            <person name="Hosoyama A."/>
            <person name="Uohara A."/>
            <person name="Ohji S."/>
            <person name="Ichikawa N."/>
        </authorList>
    </citation>
    <scope>NUCLEOTIDE SEQUENCE [LARGE SCALE GENOMIC DNA]</scope>
    <source>
        <strain evidence="1 2">NBRC 109752</strain>
    </source>
</reference>
<dbReference type="AlphaFoldDB" id="A0A512RHS0"/>
<dbReference type="RefSeq" id="WP_146859383.1">
    <property type="nucleotide sequence ID" value="NZ_BKAU01000001.1"/>
</dbReference>
<evidence type="ECO:0000313" key="1">
    <source>
        <dbReference type="EMBL" id="GEP95263.1"/>
    </source>
</evidence>
<organism evidence="1 2">
    <name type="scientific">Chitinophaga cymbidii</name>
    <dbReference type="NCBI Taxonomy" id="1096750"/>
    <lineage>
        <taxon>Bacteria</taxon>
        <taxon>Pseudomonadati</taxon>
        <taxon>Bacteroidota</taxon>
        <taxon>Chitinophagia</taxon>
        <taxon>Chitinophagales</taxon>
        <taxon>Chitinophagaceae</taxon>
        <taxon>Chitinophaga</taxon>
    </lineage>
</organism>
<dbReference type="EMBL" id="BKAU01000001">
    <property type="protein sequence ID" value="GEP95263.1"/>
    <property type="molecule type" value="Genomic_DNA"/>
</dbReference>
<name>A0A512RHS0_9BACT</name>